<evidence type="ECO:0000313" key="2">
    <source>
        <dbReference type="EMBL" id="KAK9158216.1"/>
    </source>
</evidence>
<gene>
    <name evidence="2" type="ORF">Scep_004790</name>
</gene>
<sequence length="275" mass="30537">MCLVKGMWLQDHTLNQRGEDETAICLWSLQTFACLLYCSDAVSSYAWERSFSCFRLKKMLSILLHSRYKLPTLPLASDASSISLEMLWVCMARSKTPVTREKVGVEVSRGNRGRGGRRPPTASYQKEKEKVDVKGNEKTVGNRAKNVQLHDEGSNIDTRRQKDLLVARGEDEAHTSESSRSDSSAPADTTSTDRNVGESTSGGGGNNEGESQEQLEMCDPFPGDPSDGSLLKSFKDHVALTIWSNEDRPILKCINHGARIQEWDLQSCHPDTEGL</sequence>
<dbReference type="EMBL" id="JBBNAG010000002">
    <property type="protein sequence ID" value="KAK9158216.1"/>
    <property type="molecule type" value="Genomic_DNA"/>
</dbReference>
<evidence type="ECO:0000256" key="1">
    <source>
        <dbReference type="SAM" id="MobiDB-lite"/>
    </source>
</evidence>
<evidence type="ECO:0000313" key="3">
    <source>
        <dbReference type="Proteomes" id="UP001419268"/>
    </source>
</evidence>
<proteinExistence type="predicted"/>
<feature type="compositionally biased region" description="Basic and acidic residues" evidence="1">
    <location>
        <begin position="125"/>
        <end position="137"/>
    </location>
</feature>
<keyword evidence="3" id="KW-1185">Reference proteome</keyword>
<protein>
    <submittedName>
        <fullName evidence="2">Uncharacterized protein</fullName>
    </submittedName>
</protein>
<dbReference type="AlphaFoldDB" id="A0AAP0PZG3"/>
<feature type="compositionally biased region" description="Basic and acidic residues" evidence="1">
    <location>
        <begin position="148"/>
        <end position="180"/>
    </location>
</feature>
<feature type="compositionally biased region" description="Low complexity" evidence="1">
    <location>
        <begin position="181"/>
        <end position="199"/>
    </location>
</feature>
<accession>A0AAP0PZG3</accession>
<reference evidence="2 3" key="1">
    <citation type="submission" date="2024-01" db="EMBL/GenBank/DDBJ databases">
        <title>Genome assemblies of Stephania.</title>
        <authorList>
            <person name="Yang L."/>
        </authorList>
    </citation>
    <scope>NUCLEOTIDE SEQUENCE [LARGE SCALE GENOMIC DNA]</scope>
    <source>
        <strain evidence="2">JXDWG</strain>
        <tissue evidence="2">Leaf</tissue>
    </source>
</reference>
<comment type="caution">
    <text evidence="2">The sequence shown here is derived from an EMBL/GenBank/DDBJ whole genome shotgun (WGS) entry which is preliminary data.</text>
</comment>
<feature type="region of interest" description="Disordered" evidence="1">
    <location>
        <begin position="100"/>
        <end position="229"/>
    </location>
</feature>
<name>A0AAP0PZG3_9MAGN</name>
<dbReference type="Proteomes" id="UP001419268">
    <property type="component" value="Unassembled WGS sequence"/>
</dbReference>
<organism evidence="2 3">
    <name type="scientific">Stephania cephalantha</name>
    <dbReference type="NCBI Taxonomy" id="152367"/>
    <lineage>
        <taxon>Eukaryota</taxon>
        <taxon>Viridiplantae</taxon>
        <taxon>Streptophyta</taxon>
        <taxon>Embryophyta</taxon>
        <taxon>Tracheophyta</taxon>
        <taxon>Spermatophyta</taxon>
        <taxon>Magnoliopsida</taxon>
        <taxon>Ranunculales</taxon>
        <taxon>Menispermaceae</taxon>
        <taxon>Menispermoideae</taxon>
        <taxon>Cissampelideae</taxon>
        <taxon>Stephania</taxon>
    </lineage>
</organism>